<sequence>MEKEVYLPLFEKIISETGIVQGSKIGGGGCAEVFHFSLDEVYPDSAQPLFQNKKAGELVLKKVKRCLGAKYLLREAGLQNSVNHPFMINLTALVPLSTESGSPTNEQSFIIPLMIMPLAKLGTLDKICLSGFQKWSKSDIYHLIYGVCRSLWFLHKLRIFHRDVKTNNILVMKDKKPQISDFGYSKIKVDDMSNSVIVMSPHFAAPECYDRQTSYPSDVFSLGLVLYEIFENSSIHQYFQNAKTKMRNQGGLRGLKSKDHLIYKDENNRPPFTDKTPIAWQKLIRSMWRSDPAARVTMDEVINEIQTEKFYVDEVDFDDMQKFFEKVKEEEIEYYYVKTNETIKFLRSESSEISVSGRHDFFMPFSISPISALIDQYLRNISPHQEASQDYNNDGDDDLLEQDNLNRYNCFMNLFKILLYEINSLSKTNDCDAIVSMASYCMFHLNDYTSAYSFLINSGLIEKSPSVKNLKTLIDLESENSPVIKAMIYEATGQYNEAIDLYFDLIDKGEVEINVISHLGRLLLFLGENSDVQKEGERLLQNAINFNDAFAAFHLGIHYYTLANSLDVSEKAKREEYFTKARDLFKKIEEFPDYEMMMLLVYTKLGDTNNSRKMRFSVRGMYYET</sequence>
<comment type="caution">
    <text evidence="3">The sequence shown here is derived from an EMBL/GenBank/DDBJ whole genome shotgun (WGS) entry which is preliminary data.</text>
</comment>
<dbReference type="EMBL" id="JAPFFF010000660">
    <property type="protein sequence ID" value="KAK8833780.1"/>
    <property type="molecule type" value="Genomic_DNA"/>
</dbReference>
<dbReference type="PANTHER" id="PTHR44329:SF214">
    <property type="entry name" value="PROTEIN KINASE DOMAIN-CONTAINING PROTEIN"/>
    <property type="match status" value="1"/>
</dbReference>
<evidence type="ECO:0000313" key="4">
    <source>
        <dbReference type="Proteomes" id="UP001470230"/>
    </source>
</evidence>
<keyword evidence="4" id="KW-1185">Reference proteome</keyword>
<evidence type="ECO:0000313" key="2">
    <source>
        <dbReference type="EMBL" id="KAK8833780.1"/>
    </source>
</evidence>
<evidence type="ECO:0000259" key="1">
    <source>
        <dbReference type="PROSITE" id="PS50011"/>
    </source>
</evidence>
<dbReference type="Proteomes" id="UP001470230">
    <property type="component" value="Unassembled WGS sequence"/>
</dbReference>
<dbReference type="InterPro" id="IPR011009">
    <property type="entry name" value="Kinase-like_dom_sf"/>
</dbReference>
<dbReference type="InterPro" id="IPR051681">
    <property type="entry name" value="Ser/Thr_Kinases-Pseudokinases"/>
</dbReference>
<dbReference type="Pfam" id="PF00069">
    <property type="entry name" value="Pkinase"/>
    <property type="match status" value="1"/>
</dbReference>
<organism evidence="3 4">
    <name type="scientific">Tritrichomonas musculus</name>
    <dbReference type="NCBI Taxonomy" id="1915356"/>
    <lineage>
        <taxon>Eukaryota</taxon>
        <taxon>Metamonada</taxon>
        <taxon>Parabasalia</taxon>
        <taxon>Tritrichomonadida</taxon>
        <taxon>Tritrichomonadidae</taxon>
        <taxon>Tritrichomonas</taxon>
    </lineage>
</organism>
<protein>
    <recommendedName>
        <fullName evidence="1">Protein kinase domain-containing protein</fullName>
    </recommendedName>
</protein>
<dbReference type="InterPro" id="IPR011990">
    <property type="entry name" value="TPR-like_helical_dom_sf"/>
</dbReference>
<dbReference type="SMART" id="SM00220">
    <property type="entry name" value="S_TKc"/>
    <property type="match status" value="1"/>
</dbReference>
<dbReference type="InterPro" id="IPR008271">
    <property type="entry name" value="Ser/Thr_kinase_AS"/>
</dbReference>
<dbReference type="EMBL" id="JAPFFF010000063">
    <property type="protein sequence ID" value="KAK8836753.1"/>
    <property type="molecule type" value="Genomic_DNA"/>
</dbReference>
<dbReference type="SUPFAM" id="SSF56112">
    <property type="entry name" value="Protein kinase-like (PK-like)"/>
    <property type="match status" value="1"/>
</dbReference>
<gene>
    <name evidence="3" type="ORF">M9Y10_037271</name>
    <name evidence="2" type="ORF">M9Y10_040452</name>
</gene>
<feature type="domain" description="Protein kinase" evidence="1">
    <location>
        <begin position="19"/>
        <end position="311"/>
    </location>
</feature>
<name>A0ABR2GS44_9EUKA</name>
<dbReference type="PANTHER" id="PTHR44329">
    <property type="entry name" value="SERINE/THREONINE-PROTEIN KINASE TNNI3K-RELATED"/>
    <property type="match status" value="1"/>
</dbReference>
<proteinExistence type="predicted"/>
<reference evidence="3 4" key="1">
    <citation type="submission" date="2024-04" db="EMBL/GenBank/DDBJ databases">
        <title>Tritrichomonas musculus Genome.</title>
        <authorList>
            <person name="Alves-Ferreira E."/>
            <person name="Grigg M."/>
            <person name="Lorenzi H."/>
            <person name="Galac M."/>
        </authorList>
    </citation>
    <scope>NUCLEOTIDE SEQUENCE [LARGE SCALE GENOMIC DNA]</scope>
    <source>
        <strain evidence="3 4">EAF2021</strain>
    </source>
</reference>
<dbReference type="SUPFAM" id="SSF48452">
    <property type="entry name" value="TPR-like"/>
    <property type="match status" value="1"/>
</dbReference>
<dbReference type="Gene3D" id="1.10.510.10">
    <property type="entry name" value="Transferase(Phosphotransferase) domain 1"/>
    <property type="match status" value="1"/>
</dbReference>
<dbReference type="PROSITE" id="PS50011">
    <property type="entry name" value="PROTEIN_KINASE_DOM"/>
    <property type="match status" value="1"/>
</dbReference>
<accession>A0ABR2GS44</accession>
<evidence type="ECO:0000313" key="3">
    <source>
        <dbReference type="EMBL" id="KAK8836753.1"/>
    </source>
</evidence>
<dbReference type="Gene3D" id="1.25.40.10">
    <property type="entry name" value="Tetratricopeptide repeat domain"/>
    <property type="match status" value="1"/>
</dbReference>
<dbReference type="InterPro" id="IPR000719">
    <property type="entry name" value="Prot_kinase_dom"/>
</dbReference>
<dbReference type="PROSITE" id="PS00108">
    <property type="entry name" value="PROTEIN_KINASE_ST"/>
    <property type="match status" value="1"/>
</dbReference>